<keyword evidence="2" id="KW-0732">Signal</keyword>
<feature type="region of interest" description="Disordered" evidence="1">
    <location>
        <begin position="55"/>
        <end position="95"/>
    </location>
</feature>
<dbReference type="Pfam" id="PF04681">
    <property type="entry name" value="Bys1"/>
    <property type="match status" value="1"/>
</dbReference>
<feature type="compositionally biased region" description="Low complexity" evidence="1">
    <location>
        <begin position="55"/>
        <end position="66"/>
    </location>
</feature>
<evidence type="ECO:0000313" key="4">
    <source>
        <dbReference type="Proteomes" id="UP000800035"/>
    </source>
</evidence>
<dbReference type="InterPro" id="IPR006771">
    <property type="entry name" value="CetA-like"/>
</dbReference>
<dbReference type="AlphaFoldDB" id="A0A6A5U0Z0"/>
<proteinExistence type="predicted"/>
<dbReference type="OrthoDB" id="5144514at2759"/>
<feature type="compositionally biased region" description="Polar residues" evidence="1">
    <location>
        <begin position="69"/>
        <end position="89"/>
    </location>
</feature>
<organism evidence="3 4">
    <name type="scientific">Byssothecium circinans</name>
    <dbReference type="NCBI Taxonomy" id="147558"/>
    <lineage>
        <taxon>Eukaryota</taxon>
        <taxon>Fungi</taxon>
        <taxon>Dikarya</taxon>
        <taxon>Ascomycota</taxon>
        <taxon>Pezizomycotina</taxon>
        <taxon>Dothideomycetes</taxon>
        <taxon>Pleosporomycetidae</taxon>
        <taxon>Pleosporales</taxon>
        <taxon>Massarineae</taxon>
        <taxon>Massarinaceae</taxon>
        <taxon>Byssothecium</taxon>
    </lineage>
</organism>
<reference evidence="3" key="1">
    <citation type="journal article" date="2020" name="Stud. Mycol.">
        <title>101 Dothideomycetes genomes: a test case for predicting lifestyles and emergence of pathogens.</title>
        <authorList>
            <person name="Haridas S."/>
            <person name="Albert R."/>
            <person name="Binder M."/>
            <person name="Bloem J."/>
            <person name="Labutti K."/>
            <person name="Salamov A."/>
            <person name="Andreopoulos B."/>
            <person name="Baker S."/>
            <person name="Barry K."/>
            <person name="Bills G."/>
            <person name="Bluhm B."/>
            <person name="Cannon C."/>
            <person name="Castanera R."/>
            <person name="Culley D."/>
            <person name="Daum C."/>
            <person name="Ezra D."/>
            <person name="Gonzalez J."/>
            <person name="Henrissat B."/>
            <person name="Kuo A."/>
            <person name="Liang C."/>
            <person name="Lipzen A."/>
            <person name="Lutzoni F."/>
            <person name="Magnuson J."/>
            <person name="Mondo S."/>
            <person name="Nolan M."/>
            <person name="Ohm R."/>
            <person name="Pangilinan J."/>
            <person name="Park H.-J."/>
            <person name="Ramirez L."/>
            <person name="Alfaro M."/>
            <person name="Sun H."/>
            <person name="Tritt A."/>
            <person name="Yoshinaga Y."/>
            <person name="Zwiers L.-H."/>
            <person name="Turgeon B."/>
            <person name="Goodwin S."/>
            <person name="Spatafora J."/>
            <person name="Crous P."/>
            <person name="Grigoriev I."/>
        </authorList>
    </citation>
    <scope>NUCLEOTIDE SEQUENCE</scope>
    <source>
        <strain evidence="3">CBS 675.92</strain>
    </source>
</reference>
<feature type="signal peptide" evidence="2">
    <location>
        <begin position="1"/>
        <end position="34"/>
    </location>
</feature>
<gene>
    <name evidence="3" type="ORF">CC80DRAFT_503518</name>
</gene>
<dbReference type="EMBL" id="ML976988">
    <property type="protein sequence ID" value="KAF1957980.1"/>
    <property type="molecule type" value="Genomic_DNA"/>
</dbReference>
<protein>
    <recommendedName>
        <fullName evidence="5">Osmotin, thaumatin-like protein</fullName>
    </recommendedName>
</protein>
<evidence type="ECO:0008006" key="5">
    <source>
        <dbReference type="Google" id="ProtNLM"/>
    </source>
</evidence>
<name>A0A6A5U0Z0_9PLEO</name>
<evidence type="ECO:0000256" key="2">
    <source>
        <dbReference type="SAM" id="SignalP"/>
    </source>
</evidence>
<feature type="chain" id="PRO_5025418425" description="Osmotin, thaumatin-like protein" evidence="2">
    <location>
        <begin position="35"/>
        <end position="291"/>
    </location>
</feature>
<evidence type="ECO:0000313" key="3">
    <source>
        <dbReference type="EMBL" id="KAF1957980.1"/>
    </source>
</evidence>
<accession>A0A6A5U0Z0</accession>
<evidence type="ECO:0000256" key="1">
    <source>
        <dbReference type="SAM" id="MobiDB-lite"/>
    </source>
</evidence>
<keyword evidence="4" id="KW-1185">Reference proteome</keyword>
<sequence>MSAISSFSKFGCPSMRLLIMDILLLFLFSPTVYSNCVDLTVTETVWVTETAIASGPPPSSAASVGPLTPSVQAPSPSSSTIINRPPSQSGGAGPSATFNPLPSAAILKTSSPENFKPLINQPGLAVIKNSCNYTLMVTSVGCGDGVKDREILAGEAYTEPLRSCPPPNGSGTQLQITSKTHTKPMLVEYGIDDQDGIFYDLSFLICMTQQSTDLTGCAGWEHGHQCGSGKGCPVFACQPGEYCDRTSYTTHEYGLTEANKVERQKVAAPVGRCPGAKTGVVWEVCASGRDA</sequence>
<dbReference type="Proteomes" id="UP000800035">
    <property type="component" value="Unassembled WGS sequence"/>
</dbReference>